<evidence type="ECO:0000313" key="3">
    <source>
        <dbReference type="Proteomes" id="UP000304148"/>
    </source>
</evidence>
<gene>
    <name evidence="2" type="ORF">PBLR_11320</name>
</gene>
<dbReference type="SUPFAM" id="SSF56266">
    <property type="entry name" value="DmpA/ArgJ-like"/>
    <property type="match status" value="1"/>
</dbReference>
<dbReference type="EC" id="3.4.11.-" evidence="2"/>
<dbReference type="Pfam" id="PF03576">
    <property type="entry name" value="Peptidase_S58"/>
    <property type="match status" value="1"/>
</dbReference>
<dbReference type="Gene3D" id="3.60.70.12">
    <property type="entry name" value="L-amino peptidase D-ALA esterase/amidase"/>
    <property type="match status" value="1"/>
</dbReference>
<dbReference type="PANTHER" id="PTHR36512:SF3">
    <property type="entry name" value="BLR5678 PROTEIN"/>
    <property type="match status" value="1"/>
</dbReference>
<dbReference type="CDD" id="cd02252">
    <property type="entry name" value="nylC_like"/>
    <property type="match status" value="1"/>
</dbReference>
<dbReference type="AlphaFoldDB" id="A0A383R7I5"/>
<keyword evidence="2" id="KW-0378">Hydrolase</keyword>
<evidence type="ECO:0000256" key="1">
    <source>
        <dbReference type="ARBA" id="ARBA00007068"/>
    </source>
</evidence>
<evidence type="ECO:0000313" key="2">
    <source>
        <dbReference type="EMBL" id="SYX82898.1"/>
    </source>
</evidence>
<dbReference type="PANTHER" id="PTHR36512">
    <property type="entry name" value="D-AMINOPEPTIDASE"/>
    <property type="match status" value="1"/>
</dbReference>
<name>A0A383R7I5_PAEAL</name>
<proteinExistence type="inferred from homology"/>
<reference evidence="3" key="1">
    <citation type="submission" date="2018-08" db="EMBL/GenBank/DDBJ databases">
        <authorList>
            <person name="Chevrot R."/>
        </authorList>
    </citation>
    <scope>NUCLEOTIDE SEQUENCE [LARGE SCALE GENOMIC DNA]</scope>
</reference>
<dbReference type="EMBL" id="LS992241">
    <property type="protein sequence ID" value="SYX82898.1"/>
    <property type="molecule type" value="Genomic_DNA"/>
</dbReference>
<keyword evidence="2" id="KW-0031">Aminopeptidase</keyword>
<dbReference type="InterPro" id="IPR005321">
    <property type="entry name" value="Peptidase_S58_DmpA"/>
</dbReference>
<dbReference type="GO" id="GO:0004177">
    <property type="term" value="F:aminopeptidase activity"/>
    <property type="evidence" value="ECO:0007669"/>
    <property type="project" value="UniProtKB-KW"/>
</dbReference>
<dbReference type="InterPro" id="IPR016117">
    <property type="entry name" value="ArgJ-like_dom_sf"/>
</dbReference>
<accession>A0A383R7I5</accession>
<organism evidence="2 3">
    <name type="scientific">Paenibacillus alvei</name>
    <name type="common">Bacillus alvei</name>
    <dbReference type="NCBI Taxonomy" id="44250"/>
    <lineage>
        <taxon>Bacteria</taxon>
        <taxon>Bacillati</taxon>
        <taxon>Bacillota</taxon>
        <taxon>Bacilli</taxon>
        <taxon>Bacillales</taxon>
        <taxon>Paenibacillaceae</taxon>
        <taxon>Paenibacillus</taxon>
    </lineage>
</organism>
<comment type="similarity">
    <text evidence="1">Belongs to the peptidase S58 family.</text>
</comment>
<protein>
    <submittedName>
        <fullName evidence="2">Putative enzyme</fullName>
        <ecNumber evidence="2">3.4.11.-</ecNumber>
    </submittedName>
</protein>
<keyword evidence="2" id="KW-0645">Protease</keyword>
<sequence>MNLQSSTSYQRVTVAFMSYDSAAGRFMHHRIMRTGNRHLTTMTEKGANMQSSHWNIKPGGNPARYPGAITDVPGIVVGHAHDNEAHTGCTVIVAEQGAVCGVDVRGSAPGTRETELLQPTALVQHIHALCLSGGSAFGLAAAQGVMQRLQEQEIGLDVGVAKVPIVPSAILFDLAIGNPTVVPTAEMGYAAAENATSEAVAEGNVGAGAGATLGKFAGVERAMKGGFGTASVQLPNGLVIGAAVAVNAVGEVRHPKHGITLAGARADEKGQFIDPLSYLTQLANPFQATMKPGTNTTIAAVACNGTFTKTEMTKIAQMAHNGLARTIYPVHTMYDGDTMFAMTTGGIDASVDLAGMWAAEVLAYAVHNAIIAANSVEGVPCSQEWLD</sequence>
<dbReference type="Proteomes" id="UP000304148">
    <property type="component" value="Chromosome"/>
</dbReference>